<keyword evidence="5 7" id="KW-0964">Secreted</keyword>
<comment type="subcellular location">
    <subcellularLocation>
        <location evidence="1 7">Bacterial flagellum</location>
    </subcellularLocation>
    <subcellularLocation>
        <location evidence="2 7">Secreted</location>
    </subcellularLocation>
</comment>
<name>A0A917Q3P6_9HYPH</name>
<dbReference type="GO" id="GO:0005576">
    <property type="term" value="C:extracellular region"/>
    <property type="evidence" value="ECO:0007669"/>
    <property type="project" value="UniProtKB-SubCell"/>
</dbReference>
<gene>
    <name evidence="7" type="primary">flgK</name>
    <name evidence="10" type="ORF">GCM10011322_02690</name>
</gene>
<feature type="domain" description="Flagellar basal-body/hook protein C-terminal" evidence="8">
    <location>
        <begin position="517"/>
        <end position="556"/>
    </location>
</feature>
<dbReference type="GO" id="GO:0009424">
    <property type="term" value="C:bacterial-type flagellum hook"/>
    <property type="evidence" value="ECO:0007669"/>
    <property type="project" value="UniProtKB-UniRule"/>
</dbReference>
<keyword evidence="10" id="KW-0966">Cell projection</keyword>
<dbReference type="AlphaFoldDB" id="A0A917Q3P6"/>
<evidence type="ECO:0000256" key="6">
    <source>
        <dbReference type="ARBA" id="ARBA00023143"/>
    </source>
</evidence>
<dbReference type="InterPro" id="IPR053927">
    <property type="entry name" value="FlgK_helical"/>
</dbReference>
<evidence type="ECO:0000256" key="7">
    <source>
        <dbReference type="RuleBase" id="RU362065"/>
    </source>
</evidence>
<dbReference type="EMBL" id="BMMF01000001">
    <property type="protein sequence ID" value="GGK19408.1"/>
    <property type="molecule type" value="Genomic_DNA"/>
</dbReference>
<dbReference type="Pfam" id="PF22638">
    <property type="entry name" value="FlgK_D1"/>
    <property type="match status" value="1"/>
</dbReference>
<dbReference type="GO" id="GO:0044780">
    <property type="term" value="P:bacterial-type flagellum assembly"/>
    <property type="evidence" value="ECO:0007669"/>
    <property type="project" value="InterPro"/>
</dbReference>
<keyword evidence="10" id="KW-0969">Cilium</keyword>
<reference evidence="10 11" key="1">
    <citation type="journal article" date="2014" name="Int. J. Syst. Evol. Microbiol.">
        <title>Complete genome sequence of Corynebacterium casei LMG S-19264T (=DSM 44701T), isolated from a smear-ripened cheese.</title>
        <authorList>
            <consortium name="US DOE Joint Genome Institute (JGI-PGF)"/>
            <person name="Walter F."/>
            <person name="Albersmeier A."/>
            <person name="Kalinowski J."/>
            <person name="Ruckert C."/>
        </authorList>
    </citation>
    <scope>NUCLEOTIDE SEQUENCE [LARGE SCALE GENOMIC DNA]</scope>
    <source>
        <strain evidence="10 11">CGMCC 1.9161</strain>
    </source>
</reference>
<evidence type="ECO:0000259" key="8">
    <source>
        <dbReference type="Pfam" id="PF06429"/>
    </source>
</evidence>
<dbReference type="InterPro" id="IPR002371">
    <property type="entry name" value="FlgK"/>
</dbReference>
<evidence type="ECO:0000256" key="5">
    <source>
        <dbReference type="ARBA" id="ARBA00022525"/>
    </source>
</evidence>
<dbReference type="Pfam" id="PF06429">
    <property type="entry name" value="Flg_bbr_C"/>
    <property type="match status" value="1"/>
</dbReference>
<organism evidence="10 11">
    <name type="scientific">Salinarimonas ramus</name>
    <dbReference type="NCBI Taxonomy" id="690164"/>
    <lineage>
        <taxon>Bacteria</taxon>
        <taxon>Pseudomonadati</taxon>
        <taxon>Pseudomonadota</taxon>
        <taxon>Alphaproteobacteria</taxon>
        <taxon>Hyphomicrobiales</taxon>
        <taxon>Salinarimonadaceae</taxon>
        <taxon>Salinarimonas</taxon>
    </lineage>
</organism>
<dbReference type="InterPro" id="IPR010930">
    <property type="entry name" value="Flg_bb/hook_C_dom"/>
</dbReference>
<dbReference type="GO" id="GO:0005198">
    <property type="term" value="F:structural molecule activity"/>
    <property type="evidence" value="ECO:0007669"/>
    <property type="project" value="UniProtKB-UniRule"/>
</dbReference>
<accession>A0A917Q3P6</accession>
<dbReference type="PANTHER" id="PTHR30033:SF1">
    <property type="entry name" value="FLAGELLAR HOOK-ASSOCIATED PROTEIN 1"/>
    <property type="match status" value="1"/>
</dbReference>
<evidence type="ECO:0000259" key="9">
    <source>
        <dbReference type="Pfam" id="PF22638"/>
    </source>
</evidence>
<keyword evidence="10" id="KW-0282">Flagellum</keyword>
<dbReference type="NCBIfam" id="TIGR02492">
    <property type="entry name" value="flgK_ends"/>
    <property type="match status" value="1"/>
</dbReference>
<evidence type="ECO:0000256" key="3">
    <source>
        <dbReference type="ARBA" id="ARBA00009677"/>
    </source>
</evidence>
<comment type="similarity">
    <text evidence="3 7">Belongs to the flagella basal body rod proteins family.</text>
</comment>
<dbReference type="PANTHER" id="PTHR30033">
    <property type="entry name" value="FLAGELLAR HOOK-ASSOCIATED PROTEIN 1"/>
    <property type="match status" value="1"/>
</dbReference>
<evidence type="ECO:0000256" key="4">
    <source>
        <dbReference type="ARBA" id="ARBA00016244"/>
    </source>
</evidence>
<evidence type="ECO:0000313" key="10">
    <source>
        <dbReference type="EMBL" id="GGK19408.1"/>
    </source>
</evidence>
<dbReference type="RefSeq" id="WP_188908685.1">
    <property type="nucleotide sequence ID" value="NZ_BMMF01000001.1"/>
</dbReference>
<sequence>MTLMSALSSAVSGLRSTQAGIALVSQNVANADSAGYTKRRLQPVEQVAGDRSAGVRTGEIQRVLDRVLQRSLWQETSGAGYTGLRATMSGALERLYGPPGSASALDTLTNALSGAVDRLVDDPANPTTRSGVIEAGGTLAARIGNIANGVQALRTEAEGRIATMVDEANALLGGIERVNRTIVEGGSTAPLADERDRLVGELSRLMDIRVQPAADGSVTVSTGAGQALFDGVRALELRFDARSTLTPAMRADTSPPSVGVLSIMSPGGTPTDLLAAGGLRSGALAAAFEMRDETLVQAQRQLDELAAGLSRAFSDTGLTVTQTGGTTFDLSAFTEPLTVDLTVNGRFQRFSGTQAELDTALGAIGGGFAGSTVTVPAGGLVVSASSTNADPTLAGTGPFAFFTDAGNAPFTGVGTPDPITGFAQRIQVNGTVRNDPSLLVNGLAGDATRPAAMRDGLARAQTIASDAGLSGASPFRADLSSAVRRTIEVQGAAAASASRLDEGQRVALAAVEGRFANVSGVNVDEEMAQLVQLQTAYGANARVMSAVREMMDVLMRI</sequence>
<evidence type="ECO:0000256" key="2">
    <source>
        <dbReference type="ARBA" id="ARBA00004613"/>
    </source>
</evidence>
<dbReference type="SUPFAM" id="SSF64518">
    <property type="entry name" value="Phase 1 flagellin"/>
    <property type="match status" value="1"/>
</dbReference>
<proteinExistence type="inferred from homology"/>
<dbReference type="PRINTS" id="PR01005">
    <property type="entry name" value="FLGHOOKAP1"/>
</dbReference>
<feature type="domain" description="Flagellar hook-associated protein FlgK helical" evidence="9">
    <location>
        <begin position="92"/>
        <end position="315"/>
    </location>
</feature>
<evidence type="ECO:0000313" key="11">
    <source>
        <dbReference type="Proteomes" id="UP000600449"/>
    </source>
</evidence>
<keyword evidence="6 7" id="KW-0975">Bacterial flagellum</keyword>
<comment type="caution">
    <text evidence="10">The sequence shown here is derived from an EMBL/GenBank/DDBJ whole genome shotgun (WGS) entry which is preliminary data.</text>
</comment>
<keyword evidence="11" id="KW-1185">Reference proteome</keyword>
<evidence type="ECO:0000256" key="1">
    <source>
        <dbReference type="ARBA" id="ARBA00004365"/>
    </source>
</evidence>
<protein>
    <recommendedName>
        <fullName evidence="4 7">Flagellar hook-associated protein 1</fullName>
        <shortName evidence="7">HAP1</shortName>
    </recommendedName>
</protein>
<dbReference type="Proteomes" id="UP000600449">
    <property type="component" value="Unassembled WGS sequence"/>
</dbReference>